<dbReference type="Pfam" id="PF00486">
    <property type="entry name" value="Trans_reg_C"/>
    <property type="match status" value="1"/>
</dbReference>
<dbReference type="InterPro" id="IPR001867">
    <property type="entry name" value="OmpR/PhoB-type_DNA-bd"/>
</dbReference>
<evidence type="ECO:0000313" key="7">
    <source>
        <dbReference type="Proteomes" id="UP001279860"/>
    </source>
</evidence>
<keyword evidence="1 3" id="KW-0238">DNA-binding</keyword>
<evidence type="ECO:0000256" key="2">
    <source>
        <dbReference type="PROSITE-ProRule" id="PRU00169"/>
    </source>
</evidence>
<dbReference type="Gene3D" id="1.10.10.10">
    <property type="entry name" value="Winged helix-like DNA-binding domain superfamily/Winged helix DNA-binding domain"/>
    <property type="match status" value="1"/>
</dbReference>
<dbReference type="PROSITE" id="PS51755">
    <property type="entry name" value="OMPR_PHOB"/>
    <property type="match status" value="1"/>
</dbReference>
<keyword evidence="2" id="KW-0597">Phosphoprotein</keyword>
<dbReference type="InterPro" id="IPR011006">
    <property type="entry name" value="CheY-like_superfamily"/>
</dbReference>
<feature type="domain" description="OmpR/PhoB-type" evidence="5">
    <location>
        <begin position="141"/>
        <end position="239"/>
    </location>
</feature>
<dbReference type="InterPro" id="IPR039420">
    <property type="entry name" value="WalR-like"/>
</dbReference>
<gene>
    <name evidence="6" type="ORF">SBX64_11870</name>
</gene>
<reference evidence="6 7" key="1">
    <citation type="submission" date="2023-11" db="EMBL/GenBank/DDBJ databases">
        <title>Plant-associative lifestyle of Vibrio porteresiae and its evolutionary dynamics.</title>
        <authorList>
            <person name="Rameshkumar N."/>
            <person name="Kirti K."/>
        </authorList>
    </citation>
    <scope>NUCLEOTIDE SEQUENCE [LARGE SCALE GENOMIC DNA]</scope>
    <source>
        <strain evidence="6 7">MSSRF7</strain>
    </source>
</reference>
<dbReference type="EMBL" id="JAWRCP010000001">
    <property type="protein sequence ID" value="MDW6093245.1"/>
    <property type="molecule type" value="Genomic_DNA"/>
</dbReference>
<dbReference type="PROSITE" id="PS50110">
    <property type="entry name" value="RESPONSE_REGULATORY"/>
    <property type="match status" value="1"/>
</dbReference>
<protein>
    <submittedName>
        <fullName evidence="6">Response regulator</fullName>
    </submittedName>
</protein>
<dbReference type="Gene3D" id="6.10.250.690">
    <property type="match status" value="1"/>
</dbReference>
<evidence type="ECO:0000256" key="3">
    <source>
        <dbReference type="PROSITE-ProRule" id="PRU01091"/>
    </source>
</evidence>
<evidence type="ECO:0000313" key="6">
    <source>
        <dbReference type="EMBL" id="MDW6093245.1"/>
    </source>
</evidence>
<dbReference type="Gene3D" id="3.40.50.2300">
    <property type="match status" value="1"/>
</dbReference>
<evidence type="ECO:0000259" key="5">
    <source>
        <dbReference type="PROSITE" id="PS51755"/>
    </source>
</evidence>
<dbReference type="InterPro" id="IPR016032">
    <property type="entry name" value="Sig_transdc_resp-reg_C-effctor"/>
</dbReference>
<name>A0ABU4IV65_9VIBR</name>
<dbReference type="RefSeq" id="WP_038179656.1">
    <property type="nucleotide sequence ID" value="NZ_AP024903.1"/>
</dbReference>
<dbReference type="InterPro" id="IPR001789">
    <property type="entry name" value="Sig_transdc_resp-reg_receiver"/>
</dbReference>
<dbReference type="InterPro" id="IPR036388">
    <property type="entry name" value="WH-like_DNA-bd_sf"/>
</dbReference>
<proteinExistence type="predicted"/>
<dbReference type="SUPFAM" id="SSF46894">
    <property type="entry name" value="C-terminal effector domain of the bipartite response regulators"/>
    <property type="match status" value="1"/>
</dbReference>
<dbReference type="SMART" id="SM00448">
    <property type="entry name" value="REC"/>
    <property type="match status" value="1"/>
</dbReference>
<dbReference type="SUPFAM" id="SSF52172">
    <property type="entry name" value="CheY-like"/>
    <property type="match status" value="1"/>
</dbReference>
<sequence length="242" mass="27527">MDIISNKTIVLVEDDVELAELIKDFLTRYDFHVVVVDNGIDAVKTILSTNPDLVILDILLPGMNGMEVCKSVRHQYQGYILMQTALEDDIDQVMGLEIGADDYIVKQVRPQLLLSRIHALLRSAQRDYSAKNMMPSPMNDESDYQFGPLKISLVSRSVTVNQRRVELTSAEFELLVLLAQSIGKAVSRDEIIYQLRGFEYDGIDRSIDRRVSRLRKKIQLENGDDLIKTVRGVGYQLCIYSE</sequence>
<dbReference type="Proteomes" id="UP001279860">
    <property type="component" value="Unassembled WGS sequence"/>
</dbReference>
<dbReference type="CDD" id="cd00383">
    <property type="entry name" value="trans_reg_C"/>
    <property type="match status" value="1"/>
</dbReference>
<dbReference type="PANTHER" id="PTHR48111">
    <property type="entry name" value="REGULATOR OF RPOS"/>
    <property type="match status" value="1"/>
</dbReference>
<keyword evidence="7" id="KW-1185">Reference proteome</keyword>
<accession>A0ABU4IV65</accession>
<dbReference type="SMART" id="SM00862">
    <property type="entry name" value="Trans_reg_C"/>
    <property type="match status" value="1"/>
</dbReference>
<feature type="domain" description="Response regulatory" evidence="4">
    <location>
        <begin position="8"/>
        <end position="121"/>
    </location>
</feature>
<evidence type="ECO:0000256" key="1">
    <source>
        <dbReference type="ARBA" id="ARBA00023125"/>
    </source>
</evidence>
<feature type="modified residue" description="4-aspartylphosphate" evidence="2">
    <location>
        <position position="57"/>
    </location>
</feature>
<dbReference type="Pfam" id="PF00072">
    <property type="entry name" value="Response_reg"/>
    <property type="match status" value="1"/>
</dbReference>
<dbReference type="PANTHER" id="PTHR48111:SF47">
    <property type="entry name" value="TRANSCRIPTIONAL REGULATORY PROTEIN RSTA"/>
    <property type="match status" value="1"/>
</dbReference>
<feature type="DNA-binding region" description="OmpR/PhoB-type" evidence="3">
    <location>
        <begin position="141"/>
        <end position="239"/>
    </location>
</feature>
<comment type="caution">
    <text evidence="6">The sequence shown here is derived from an EMBL/GenBank/DDBJ whole genome shotgun (WGS) entry which is preliminary data.</text>
</comment>
<organism evidence="6 7">
    <name type="scientific">Vibrio rhizosphaerae</name>
    <dbReference type="NCBI Taxonomy" id="398736"/>
    <lineage>
        <taxon>Bacteria</taxon>
        <taxon>Pseudomonadati</taxon>
        <taxon>Pseudomonadota</taxon>
        <taxon>Gammaproteobacteria</taxon>
        <taxon>Vibrionales</taxon>
        <taxon>Vibrionaceae</taxon>
        <taxon>Vibrio</taxon>
    </lineage>
</organism>
<evidence type="ECO:0000259" key="4">
    <source>
        <dbReference type="PROSITE" id="PS50110"/>
    </source>
</evidence>